<proteinExistence type="predicted"/>
<protein>
    <submittedName>
        <fullName evidence="1">Uncharacterized protein</fullName>
    </submittedName>
</protein>
<name>A0ABT3ICH7_9GAMM</name>
<reference evidence="1" key="1">
    <citation type="submission" date="2022-10" db="EMBL/GenBank/DDBJ databases">
        <title>Shewanella flava sp. nov, isolated from the estuary of the Fenhe River into the Yellow River.</title>
        <authorList>
            <person name="Li Y."/>
        </authorList>
    </citation>
    <scope>NUCLEOTIDE SEQUENCE</scope>
    <source>
        <strain evidence="1">FYR11-62</strain>
    </source>
</reference>
<evidence type="ECO:0000313" key="1">
    <source>
        <dbReference type="EMBL" id="MCW3173759.1"/>
    </source>
</evidence>
<evidence type="ECO:0000313" key="2">
    <source>
        <dbReference type="Proteomes" id="UP001163714"/>
    </source>
</evidence>
<accession>A0ABT3ICH7</accession>
<organism evidence="1 2">
    <name type="scientific">Shewanella subflava</name>
    <dbReference type="NCBI Taxonomy" id="2986476"/>
    <lineage>
        <taxon>Bacteria</taxon>
        <taxon>Pseudomonadati</taxon>
        <taxon>Pseudomonadota</taxon>
        <taxon>Gammaproteobacteria</taxon>
        <taxon>Alteromonadales</taxon>
        <taxon>Shewanellaceae</taxon>
        <taxon>Shewanella</taxon>
    </lineage>
</organism>
<keyword evidence="2" id="KW-1185">Reference proteome</keyword>
<gene>
    <name evidence="1" type="ORF">OHT75_14860</name>
</gene>
<sequence length="607" mass="68309">MPQNNFNVSTVEIIEDSPPLVFEPLNLTAPRGGFFVSEKDQATKSELDKALMLRNQYYFASLKPSPAGRPTAETVRLVKDCKSPTRTQQDIELSQKLNALGGLAARLDERGLDFDKATVRYLPSEYALHADTQGKVTSAWEVDAETGELIAFDTNKTAVANLSFRAWSDEYRIRVASDASPSKAPPQQSGDRVTKFLTTKAAKNILDSGAYVSAVRGGYTTFLTLTFSGKARRRIINGESTIGAECSRFFDAMQKMYQRGWIAEKVILPKSELKTDMFTGDFDCIANDEETIPPSGEPLDYLWVAEAPAKEKIIKSKTNQFGQTFDCIDARPNPHCHVLLRWQVEPHLFRAWAKRIESIWGQGFAKLERIKNADAASGYMLKALGYLLKGEESEQSSQGTIKGNRYNISKPARALPWEHIASFHAEHMASIIGEVKAKLERKAAPTVHAMKTEYKKLTNTIKQKAIFKNQGKQTATIDAKIKLIELKIRRFKAHLRKSPVRAFDYMVTFKGKYPLKKFMDFAIGARFWNCDDAASPKSPRRLPENLLTATVDGVKKSFSKVRNRILELESYWRAKLAEVLPPDVNQEANRAANLNDFMEYEKCLMTC</sequence>
<dbReference type="EMBL" id="JAPDMX010000030">
    <property type="protein sequence ID" value="MCW3173759.1"/>
    <property type="molecule type" value="Genomic_DNA"/>
</dbReference>
<dbReference type="Proteomes" id="UP001163714">
    <property type="component" value="Unassembled WGS sequence"/>
</dbReference>
<dbReference type="RefSeq" id="WP_264728013.1">
    <property type="nucleotide sequence ID" value="NZ_JAPDMX010000030.1"/>
</dbReference>
<comment type="caution">
    <text evidence="1">The sequence shown here is derived from an EMBL/GenBank/DDBJ whole genome shotgun (WGS) entry which is preliminary data.</text>
</comment>